<reference evidence="2" key="1">
    <citation type="journal article" date="2019" name="Int. J. Syst. Evol. Microbiol.">
        <title>The Global Catalogue of Microorganisms (GCM) 10K type strain sequencing project: providing services to taxonomists for standard genome sequencing and annotation.</title>
        <authorList>
            <consortium name="The Broad Institute Genomics Platform"/>
            <consortium name="The Broad Institute Genome Sequencing Center for Infectious Disease"/>
            <person name="Wu L."/>
            <person name="Ma J."/>
        </authorList>
    </citation>
    <scope>NUCLEOTIDE SEQUENCE [LARGE SCALE GENOMIC DNA]</scope>
    <source>
        <strain evidence="2">JCM 15974</strain>
    </source>
</reference>
<accession>A0ABP3TZ85</accession>
<gene>
    <name evidence="1" type="ORF">GCM10009430_22400</name>
</gene>
<dbReference type="Proteomes" id="UP001501758">
    <property type="component" value="Unassembled WGS sequence"/>
</dbReference>
<evidence type="ECO:0000313" key="2">
    <source>
        <dbReference type="Proteomes" id="UP001501758"/>
    </source>
</evidence>
<comment type="caution">
    <text evidence="1">The sequence shown here is derived from an EMBL/GenBank/DDBJ whole genome shotgun (WGS) entry which is preliminary data.</text>
</comment>
<dbReference type="EMBL" id="BAAAGE010000002">
    <property type="protein sequence ID" value="GAA0721296.1"/>
    <property type="molecule type" value="Genomic_DNA"/>
</dbReference>
<dbReference type="RefSeq" id="WP_343912399.1">
    <property type="nucleotide sequence ID" value="NZ_BAAAGE010000002.1"/>
</dbReference>
<protein>
    <recommendedName>
        <fullName evidence="3">DKNYY family protein</fullName>
    </recommendedName>
</protein>
<name>A0ABP3TZ85_9FLAO</name>
<sequence length="198" mass="23222">MKTYLFLITILLNSFNLVGQDKLQKDIDFDGVEDTVYIDPDKSTIVCLLSSIQFEKIESKPIDILNEQSFIKDARNGFYFENHWMRAGYSNQFRYDKKNGKIRLIGMSRYEFGNAANDGSGESSVNLLTSDYIGNWHYYDMTANNNEGELVKIPSIKTKMYFDKIYLEDFNDEVYFGFADQCSELYYAHREKIKKQRE</sequence>
<organism evidence="1 2">
    <name type="scientific">Aquimarina litoralis</name>
    <dbReference type="NCBI Taxonomy" id="584605"/>
    <lineage>
        <taxon>Bacteria</taxon>
        <taxon>Pseudomonadati</taxon>
        <taxon>Bacteroidota</taxon>
        <taxon>Flavobacteriia</taxon>
        <taxon>Flavobacteriales</taxon>
        <taxon>Flavobacteriaceae</taxon>
        <taxon>Aquimarina</taxon>
    </lineage>
</organism>
<evidence type="ECO:0008006" key="3">
    <source>
        <dbReference type="Google" id="ProtNLM"/>
    </source>
</evidence>
<proteinExistence type="predicted"/>
<keyword evidence="2" id="KW-1185">Reference proteome</keyword>
<evidence type="ECO:0000313" key="1">
    <source>
        <dbReference type="EMBL" id="GAA0721296.1"/>
    </source>
</evidence>